<dbReference type="Pfam" id="PF13707">
    <property type="entry name" value="RloB"/>
    <property type="match status" value="1"/>
</dbReference>
<name>A0A0K1R9V2_9CORY</name>
<dbReference type="InterPro" id="IPR025591">
    <property type="entry name" value="RloB"/>
</dbReference>
<dbReference type="STRING" id="156976.AK829_01030"/>
<keyword evidence="2" id="KW-1185">Reference proteome</keyword>
<proteinExistence type="predicted"/>
<dbReference type="PATRIC" id="fig|156976.3.peg.198"/>
<protein>
    <submittedName>
        <fullName evidence="1">Uncharacterized protein</fullName>
    </submittedName>
</protein>
<reference evidence="1 2" key="1">
    <citation type="submission" date="2015-08" db="EMBL/GenBank/DDBJ databases">
        <authorList>
            <person name="Babu N.S."/>
            <person name="Beckwith C.J."/>
            <person name="Beseler K.G."/>
            <person name="Brison A."/>
            <person name="Carone J.V."/>
            <person name="Caskin T.P."/>
            <person name="Diamond M."/>
            <person name="Durham M.E."/>
            <person name="Foxe J.M."/>
            <person name="Go M."/>
            <person name="Henderson B.A."/>
            <person name="Jones I.B."/>
            <person name="McGettigan J.A."/>
            <person name="Micheletti S.J."/>
            <person name="Nasrallah M.E."/>
            <person name="Ortiz D."/>
            <person name="Piller C.R."/>
            <person name="Privatt S.R."/>
            <person name="Schneider S.L."/>
            <person name="Sharp S."/>
            <person name="Smith T.C."/>
            <person name="Stanton J.D."/>
            <person name="Ullery H.E."/>
            <person name="Wilson R.J."/>
            <person name="Serrano M.G."/>
            <person name="Buck G."/>
            <person name="Lee V."/>
            <person name="Wang Y."/>
            <person name="Carvalho R."/>
            <person name="Voegtly L."/>
            <person name="Shi R."/>
            <person name="Duckworth R."/>
            <person name="Johnson A."/>
            <person name="Loviza R."/>
            <person name="Walstead R."/>
            <person name="Shah Z."/>
            <person name="Kiflezghi M."/>
            <person name="Wade K."/>
            <person name="Ball S.L."/>
            <person name="Bradley K.W."/>
            <person name="Asai D.J."/>
            <person name="Bowman C.A."/>
            <person name="Russell D.A."/>
            <person name="Pope W.H."/>
            <person name="Jacobs-Sera D."/>
            <person name="Hendrix R.W."/>
            <person name="Hatfull G.F."/>
        </authorList>
    </citation>
    <scope>NUCLEOTIDE SEQUENCE [LARGE SCALE GENOMIC DNA]</scope>
    <source>
        <strain evidence="1 2">PUDD_83A45</strain>
    </source>
</reference>
<evidence type="ECO:0000313" key="1">
    <source>
        <dbReference type="EMBL" id="AKV57986.1"/>
    </source>
</evidence>
<dbReference type="KEGG" id="crie:AK829_01030"/>
<dbReference type="EMBL" id="CP012342">
    <property type="protein sequence ID" value="AKV57986.1"/>
    <property type="molecule type" value="Genomic_DNA"/>
</dbReference>
<dbReference type="AlphaFoldDB" id="A0A0K1R9V2"/>
<accession>A0A0K1R9V2</accession>
<gene>
    <name evidence="1" type="ORF">AK829_01030</name>
</gene>
<organism evidence="1 2">
    <name type="scientific">Corynebacterium riegelii</name>
    <dbReference type="NCBI Taxonomy" id="156976"/>
    <lineage>
        <taxon>Bacteria</taxon>
        <taxon>Bacillati</taxon>
        <taxon>Actinomycetota</taxon>
        <taxon>Actinomycetes</taxon>
        <taxon>Mycobacteriales</taxon>
        <taxon>Corynebacteriaceae</taxon>
        <taxon>Corynebacterium</taxon>
    </lineage>
</organism>
<evidence type="ECO:0000313" key="2">
    <source>
        <dbReference type="Proteomes" id="UP000060016"/>
    </source>
</evidence>
<sequence length="122" mass="13057">MVDVDGRDVGKSPTVLQQAISLAADEGISLIVSNHKFEVWLIWYHDKASPSSAAEKLTPQATELGFVEGKNISTEFPIENFLNACERAKKAALVSPGSVGPNPSTAMPSLFDAIMQAQKNAN</sequence>
<dbReference type="Proteomes" id="UP000060016">
    <property type="component" value="Chromosome"/>
</dbReference>